<evidence type="ECO:0000313" key="2">
    <source>
        <dbReference type="EMBL" id="KAB1262004.1"/>
    </source>
</evidence>
<organism evidence="2 3">
    <name type="scientific">Camelus dromedarius</name>
    <name type="common">Dromedary</name>
    <name type="synonym">Arabian camel</name>
    <dbReference type="NCBI Taxonomy" id="9838"/>
    <lineage>
        <taxon>Eukaryota</taxon>
        <taxon>Metazoa</taxon>
        <taxon>Chordata</taxon>
        <taxon>Craniata</taxon>
        <taxon>Vertebrata</taxon>
        <taxon>Euteleostomi</taxon>
        <taxon>Mammalia</taxon>
        <taxon>Eutheria</taxon>
        <taxon>Laurasiatheria</taxon>
        <taxon>Artiodactyla</taxon>
        <taxon>Tylopoda</taxon>
        <taxon>Camelidae</taxon>
        <taxon>Camelus</taxon>
    </lineage>
</organism>
<evidence type="ECO:0000256" key="1">
    <source>
        <dbReference type="SAM" id="MobiDB-lite"/>
    </source>
</evidence>
<dbReference type="EMBL" id="JWIN03000020">
    <property type="protein sequence ID" value="KAB1262004.1"/>
    <property type="molecule type" value="Genomic_DNA"/>
</dbReference>
<protein>
    <submittedName>
        <fullName evidence="2">Uncharacterized protein</fullName>
    </submittedName>
</protein>
<gene>
    <name evidence="2" type="ORF">Cadr_000022248</name>
</gene>
<evidence type="ECO:0000313" key="3">
    <source>
        <dbReference type="Proteomes" id="UP000299084"/>
    </source>
</evidence>
<comment type="caution">
    <text evidence="2">The sequence shown here is derived from an EMBL/GenBank/DDBJ whole genome shotgun (WGS) entry which is preliminary data.</text>
</comment>
<feature type="region of interest" description="Disordered" evidence="1">
    <location>
        <begin position="87"/>
        <end position="109"/>
    </location>
</feature>
<proteinExistence type="predicted"/>
<name>A0A5N4CT08_CAMDR</name>
<feature type="compositionally biased region" description="Pro residues" evidence="1">
    <location>
        <begin position="98"/>
        <end position="109"/>
    </location>
</feature>
<feature type="region of interest" description="Disordered" evidence="1">
    <location>
        <begin position="1"/>
        <end position="39"/>
    </location>
</feature>
<keyword evidence="3" id="KW-1185">Reference proteome</keyword>
<reference evidence="2 3" key="1">
    <citation type="journal article" date="2019" name="Mol. Ecol. Resour.">
        <title>Improving Illumina assemblies with Hi-C and long reads: an example with the North African dromedary.</title>
        <authorList>
            <person name="Elbers J.P."/>
            <person name="Rogers M.F."/>
            <person name="Perelman P.L."/>
            <person name="Proskuryakova A.A."/>
            <person name="Serdyukova N.A."/>
            <person name="Johnson W.E."/>
            <person name="Horin P."/>
            <person name="Corander J."/>
            <person name="Murphy D."/>
            <person name="Burger P.A."/>
        </authorList>
    </citation>
    <scope>NUCLEOTIDE SEQUENCE [LARGE SCALE GENOMIC DNA]</scope>
    <source>
        <strain evidence="2">Drom800</strain>
        <tissue evidence="2">Blood</tissue>
    </source>
</reference>
<dbReference type="AlphaFoldDB" id="A0A5N4CT08"/>
<dbReference type="Proteomes" id="UP000299084">
    <property type="component" value="Unassembled WGS sequence"/>
</dbReference>
<feature type="compositionally biased region" description="Basic and acidic residues" evidence="1">
    <location>
        <begin position="22"/>
        <end position="33"/>
    </location>
</feature>
<accession>A0A5N4CT08</accession>
<sequence length="109" mass="12203">MPEQVTRPTPKKKRASKKALTKRREEGRQRDQAQPKGRAMVERVQVLKQVHRHGISYKAMGLMKLVLYAGVGVAPWLTTTSLDHQSREIQNGVATPCPRAPRPSPSTPL</sequence>
<dbReference type="InterPro" id="IPR009072">
    <property type="entry name" value="Histone-fold"/>
</dbReference>
<feature type="compositionally biased region" description="Basic residues" evidence="1">
    <location>
        <begin position="9"/>
        <end position="21"/>
    </location>
</feature>
<dbReference type="Gene3D" id="1.10.20.10">
    <property type="entry name" value="Histone, subunit A"/>
    <property type="match status" value="1"/>
</dbReference>
<dbReference type="GO" id="GO:0046982">
    <property type="term" value="F:protein heterodimerization activity"/>
    <property type="evidence" value="ECO:0007669"/>
    <property type="project" value="InterPro"/>
</dbReference>